<evidence type="ECO:0000256" key="5">
    <source>
        <dbReference type="SAM" id="Phobius"/>
    </source>
</evidence>
<feature type="transmembrane region" description="Helical" evidence="5">
    <location>
        <begin position="162"/>
        <end position="182"/>
    </location>
</feature>
<dbReference type="EMBL" id="BAABBV010000001">
    <property type="protein sequence ID" value="GAA4163489.1"/>
    <property type="molecule type" value="Genomic_DNA"/>
</dbReference>
<dbReference type="InterPro" id="IPR039672">
    <property type="entry name" value="MFS_2"/>
</dbReference>
<evidence type="ECO:0000313" key="8">
    <source>
        <dbReference type="Proteomes" id="UP001415169"/>
    </source>
</evidence>
<dbReference type="PANTHER" id="PTHR11328">
    <property type="entry name" value="MAJOR FACILITATOR SUPERFAMILY DOMAIN-CONTAINING PROTEIN"/>
    <property type="match status" value="1"/>
</dbReference>
<dbReference type="PROSITE" id="PS50850">
    <property type="entry name" value="MFS"/>
    <property type="match status" value="1"/>
</dbReference>
<feature type="transmembrane region" description="Helical" evidence="5">
    <location>
        <begin position="318"/>
        <end position="336"/>
    </location>
</feature>
<feature type="transmembrane region" description="Helical" evidence="5">
    <location>
        <begin position="260"/>
        <end position="281"/>
    </location>
</feature>
<evidence type="ECO:0000313" key="7">
    <source>
        <dbReference type="EMBL" id="GAA4163489.1"/>
    </source>
</evidence>
<name>A0ABP7ZLT2_9MICO</name>
<keyword evidence="3 5" id="KW-1133">Transmembrane helix</keyword>
<organism evidence="7 8">
    <name type="scientific">Gryllotalpicola daejeonensis</name>
    <dbReference type="NCBI Taxonomy" id="993087"/>
    <lineage>
        <taxon>Bacteria</taxon>
        <taxon>Bacillati</taxon>
        <taxon>Actinomycetota</taxon>
        <taxon>Actinomycetes</taxon>
        <taxon>Micrococcales</taxon>
        <taxon>Microbacteriaceae</taxon>
        <taxon>Gryllotalpicola</taxon>
    </lineage>
</organism>
<feature type="transmembrane region" description="Helical" evidence="5">
    <location>
        <begin position="98"/>
        <end position="115"/>
    </location>
</feature>
<dbReference type="InterPro" id="IPR036259">
    <property type="entry name" value="MFS_trans_sf"/>
</dbReference>
<comment type="caution">
    <text evidence="7">The sequence shown here is derived from an EMBL/GenBank/DDBJ whole genome shotgun (WGS) entry which is preliminary data.</text>
</comment>
<reference evidence="7" key="1">
    <citation type="journal article" date="2014" name="Int. J. Syst. Evol. Microbiol.">
        <title>Complete genome of a new Firmicutes species belonging to the dominant human colonic microbiota ('Ruminococcus bicirculans') reveals two chromosomes and a selective capacity to utilize plant glucans.</title>
        <authorList>
            <consortium name="NISC Comparative Sequencing Program"/>
            <person name="Wegmann U."/>
            <person name="Louis P."/>
            <person name="Goesmann A."/>
            <person name="Henrissat B."/>
            <person name="Duncan S.H."/>
            <person name="Flint H.J."/>
        </authorList>
    </citation>
    <scope>NUCLEOTIDE SEQUENCE</scope>
    <source>
        <strain evidence="7">JCM 17590</strain>
    </source>
</reference>
<dbReference type="Pfam" id="PF13347">
    <property type="entry name" value="MFS_2"/>
    <property type="match status" value="1"/>
</dbReference>
<dbReference type="InterPro" id="IPR020846">
    <property type="entry name" value="MFS_dom"/>
</dbReference>
<accession>A0ABP7ZLT2</accession>
<keyword evidence="8" id="KW-1185">Reference proteome</keyword>
<evidence type="ECO:0000256" key="1">
    <source>
        <dbReference type="ARBA" id="ARBA00004651"/>
    </source>
</evidence>
<comment type="subcellular location">
    <subcellularLocation>
        <location evidence="1">Cell membrane</location>
        <topology evidence="1">Multi-pass membrane protein</topology>
    </subcellularLocation>
</comment>
<protein>
    <recommendedName>
        <fullName evidence="6">Major facilitator superfamily (MFS) profile domain-containing protein</fullName>
    </recommendedName>
</protein>
<dbReference type="RefSeq" id="WP_344792029.1">
    <property type="nucleotide sequence ID" value="NZ_BAABBV010000001.1"/>
</dbReference>
<feature type="transmembrane region" description="Helical" evidence="5">
    <location>
        <begin position="54"/>
        <end position="77"/>
    </location>
</feature>
<feature type="transmembrane region" description="Helical" evidence="5">
    <location>
        <begin position="202"/>
        <end position="222"/>
    </location>
</feature>
<feature type="transmembrane region" description="Helical" evidence="5">
    <location>
        <begin position="342"/>
        <end position="367"/>
    </location>
</feature>
<dbReference type="SUPFAM" id="SSF103473">
    <property type="entry name" value="MFS general substrate transporter"/>
    <property type="match status" value="1"/>
</dbReference>
<keyword evidence="2 5" id="KW-0812">Transmembrane</keyword>
<dbReference type="PANTHER" id="PTHR11328:SF24">
    <property type="entry name" value="MAJOR FACILITATOR SUPERFAMILY (MFS) PROFILE DOMAIN-CONTAINING PROTEIN"/>
    <property type="match status" value="1"/>
</dbReference>
<reference evidence="7" key="2">
    <citation type="submission" date="2023-12" db="EMBL/GenBank/DDBJ databases">
        <authorList>
            <person name="Sun Q."/>
            <person name="Inoue M."/>
        </authorList>
    </citation>
    <scope>NUCLEOTIDE SEQUENCE</scope>
    <source>
        <strain evidence="7">JCM 17590</strain>
    </source>
</reference>
<proteinExistence type="predicted"/>
<feature type="transmembrane region" description="Helical" evidence="5">
    <location>
        <begin position="287"/>
        <end position="306"/>
    </location>
</feature>
<feature type="transmembrane region" description="Helical" evidence="5">
    <location>
        <begin position="27"/>
        <end position="48"/>
    </location>
</feature>
<feature type="domain" description="Major facilitator superfamily (MFS) profile" evidence="6">
    <location>
        <begin position="18"/>
        <end position="453"/>
    </location>
</feature>
<evidence type="ECO:0000256" key="3">
    <source>
        <dbReference type="ARBA" id="ARBA00022989"/>
    </source>
</evidence>
<evidence type="ECO:0000259" key="6">
    <source>
        <dbReference type="PROSITE" id="PS50850"/>
    </source>
</evidence>
<feature type="transmembrane region" description="Helical" evidence="5">
    <location>
        <begin position="430"/>
        <end position="449"/>
    </location>
</feature>
<sequence>MTVTDAAAPRPDRAPTRVLVRFGFGDFAQAVLTGLITSYVMVVFIPQADSSLPVLLPAAALTFALVRGIGSGLDAFLNPLVASWSDRVRAGGGRRTTMLRWAALPWAATTALVVFTPLDHSSAWNTVWVAVFLSLYYITGTFFLVPYFALVAELVTEVRRRVWFYTINTLFFVIGNAIVFVTPTLQSALVGAGFSELAAWRLSFALFGVIGFLAAVIPAFTIDERRYVGDAVTAAHTPLLASFAAAFAYRSFRVLVSATFVMQVAFSLFNATLLYYITMLIGQPQAFSTIVLVLAIVVGVSAYPLVNWLARRVGKRPLMVAACVAYVVIYFAIYLYRYVLDGLVPGALFAVLIGVLIGVPISITNIIPPSAFADLAQYDSLRTGKNRTGMFVAARSFVGALSQTAVLLVVPGLISLGSTNGKATVDGVQLTALVSGIFIAAALALFAFYDDREIIAAIHAHNDEADAEAAALAAPAPLV</sequence>
<dbReference type="Gene3D" id="1.20.1250.20">
    <property type="entry name" value="MFS general substrate transporter like domains"/>
    <property type="match status" value="1"/>
</dbReference>
<evidence type="ECO:0000256" key="4">
    <source>
        <dbReference type="ARBA" id="ARBA00023136"/>
    </source>
</evidence>
<evidence type="ECO:0000256" key="2">
    <source>
        <dbReference type="ARBA" id="ARBA00022692"/>
    </source>
</evidence>
<feature type="transmembrane region" description="Helical" evidence="5">
    <location>
        <begin position="388"/>
        <end position="410"/>
    </location>
</feature>
<keyword evidence="4 5" id="KW-0472">Membrane</keyword>
<gene>
    <name evidence="7" type="ORF">GCM10022286_24030</name>
</gene>
<dbReference type="Proteomes" id="UP001415169">
    <property type="component" value="Unassembled WGS sequence"/>
</dbReference>
<feature type="transmembrane region" description="Helical" evidence="5">
    <location>
        <begin position="127"/>
        <end position="150"/>
    </location>
</feature>